<evidence type="ECO:0000313" key="2">
    <source>
        <dbReference type="Ensembl" id="ENSSHAP00000024587.1"/>
    </source>
</evidence>
<evidence type="ECO:0000313" key="3">
    <source>
        <dbReference type="Proteomes" id="UP000007648"/>
    </source>
</evidence>
<dbReference type="Proteomes" id="UP000007648">
    <property type="component" value="Unassembled WGS sequence"/>
</dbReference>
<organism evidence="2 3">
    <name type="scientific">Sarcophilus harrisii</name>
    <name type="common">Tasmanian devil</name>
    <name type="synonym">Sarcophilus laniarius</name>
    <dbReference type="NCBI Taxonomy" id="9305"/>
    <lineage>
        <taxon>Eukaryota</taxon>
        <taxon>Metazoa</taxon>
        <taxon>Chordata</taxon>
        <taxon>Craniata</taxon>
        <taxon>Vertebrata</taxon>
        <taxon>Euteleostomi</taxon>
        <taxon>Mammalia</taxon>
        <taxon>Metatheria</taxon>
        <taxon>Dasyuromorphia</taxon>
        <taxon>Dasyuridae</taxon>
        <taxon>Sarcophilus</taxon>
    </lineage>
</organism>
<dbReference type="GO" id="GO:0042407">
    <property type="term" value="P:cristae formation"/>
    <property type="evidence" value="ECO:0007669"/>
    <property type="project" value="InterPro"/>
</dbReference>
<dbReference type="AlphaFoldDB" id="A0A7N4NK06"/>
<proteinExistence type="predicted"/>
<evidence type="ECO:0000256" key="1">
    <source>
        <dbReference type="SAM" id="Phobius"/>
    </source>
</evidence>
<reference evidence="2 3" key="1">
    <citation type="journal article" date="2011" name="Proc. Natl. Acad. Sci. U.S.A.">
        <title>Genetic diversity and population structure of the endangered marsupial Sarcophilus harrisii (Tasmanian devil).</title>
        <authorList>
            <person name="Miller W."/>
            <person name="Hayes V.M."/>
            <person name="Ratan A."/>
            <person name="Petersen D.C."/>
            <person name="Wittekindt N.E."/>
            <person name="Miller J."/>
            <person name="Walenz B."/>
            <person name="Knight J."/>
            <person name="Qi J."/>
            <person name="Zhao F."/>
            <person name="Wang Q."/>
            <person name="Bedoya-Reina O.C."/>
            <person name="Katiyar N."/>
            <person name="Tomsho L.P."/>
            <person name="Kasson L.M."/>
            <person name="Hardie R.A."/>
            <person name="Woodbridge P."/>
            <person name="Tindall E.A."/>
            <person name="Bertelsen M.F."/>
            <person name="Dixon D."/>
            <person name="Pyecroft S."/>
            <person name="Helgen K.M."/>
            <person name="Lesk A.M."/>
            <person name="Pringle T.H."/>
            <person name="Patterson N."/>
            <person name="Zhang Y."/>
            <person name="Kreiss A."/>
            <person name="Woods G.M."/>
            <person name="Jones M.E."/>
            <person name="Schuster S.C."/>
        </authorList>
    </citation>
    <scope>NUCLEOTIDE SEQUENCE [LARGE SCALE GENOMIC DNA]</scope>
</reference>
<keyword evidence="1" id="KW-1133">Transmembrane helix</keyword>
<dbReference type="InParanoid" id="A0A7N4NK06"/>
<dbReference type="InterPro" id="IPR033182">
    <property type="entry name" value="MIC26/MIC27_animal"/>
</dbReference>
<reference evidence="2" key="2">
    <citation type="submission" date="2025-08" db="UniProtKB">
        <authorList>
            <consortium name="Ensembl"/>
        </authorList>
    </citation>
    <scope>IDENTIFICATION</scope>
</reference>
<feature type="transmembrane region" description="Helical" evidence="1">
    <location>
        <begin position="88"/>
        <end position="106"/>
    </location>
</feature>
<dbReference type="GO" id="GO:0061617">
    <property type="term" value="C:MICOS complex"/>
    <property type="evidence" value="ECO:0007669"/>
    <property type="project" value="InterPro"/>
</dbReference>
<name>A0A7N4NK06_SARHA</name>
<dbReference type="PANTHER" id="PTHR14564">
    <property type="entry name" value="MICOS COMPLEX SUBUNIT MIC26 / MIC27 FAMILY MEMBER"/>
    <property type="match status" value="1"/>
</dbReference>
<keyword evidence="1" id="KW-0472">Membrane</keyword>
<dbReference type="Ensembl" id="ENSSHAT00000050609.1">
    <property type="protein sequence ID" value="ENSSHAP00000024587.1"/>
    <property type="gene ID" value="ENSSHAG00000030119.1"/>
</dbReference>
<reference evidence="2" key="3">
    <citation type="submission" date="2025-09" db="UniProtKB">
        <authorList>
            <consortium name="Ensembl"/>
        </authorList>
    </citation>
    <scope>IDENTIFICATION</scope>
</reference>
<protein>
    <submittedName>
        <fullName evidence="2">Uncharacterized protein</fullName>
    </submittedName>
</protein>
<sequence>MFKVMRWSPASASLSLLSFRVHATGKKKKEDGSPVRVDELSLYSVPNFDSKFVEEPRSSLEEGIYRFRRAVESYASMFQAIIYKSQEILLLVLLFIYTIEIPSFLFC</sequence>
<accession>A0A7N4NK06</accession>
<keyword evidence="1" id="KW-0812">Transmembrane</keyword>
<keyword evidence="3" id="KW-1185">Reference proteome</keyword>